<dbReference type="GO" id="GO:0006352">
    <property type="term" value="P:DNA-templated transcription initiation"/>
    <property type="evidence" value="ECO:0007669"/>
    <property type="project" value="InterPro"/>
</dbReference>
<dbReference type="Pfam" id="PF08281">
    <property type="entry name" value="Sigma70_r4_2"/>
    <property type="match status" value="1"/>
</dbReference>
<feature type="region of interest" description="Disordered" evidence="4">
    <location>
        <begin position="280"/>
        <end position="300"/>
    </location>
</feature>
<dbReference type="Pfam" id="PF03592">
    <property type="entry name" value="Terminase_2"/>
    <property type="match status" value="1"/>
</dbReference>
<dbReference type="InterPro" id="IPR005335">
    <property type="entry name" value="Terminase_ssu"/>
</dbReference>
<evidence type="ECO:0000313" key="7">
    <source>
        <dbReference type="Proteomes" id="UP000003081"/>
    </source>
</evidence>
<protein>
    <submittedName>
        <fullName evidence="6">Phage terminase, small subunit, PBSX family</fullName>
    </submittedName>
</protein>
<dbReference type="Proteomes" id="UP000003081">
    <property type="component" value="Unassembled WGS sequence"/>
</dbReference>
<dbReference type="eggNOG" id="COG5484">
    <property type="taxonomic scope" value="Bacteria"/>
</dbReference>
<dbReference type="InterPro" id="IPR038713">
    <property type="entry name" value="Terminase_Gp1_N_sf"/>
</dbReference>
<evidence type="ECO:0000256" key="3">
    <source>
        <dbReference type="SAM" id="Coils"/>
    </source>
</evidence>
<feature type="domain" description="RNA polymerase sigma factor 70 region 4 type 2" evidence="5">
    <location>
        <begin position="13"/>
        <end position="39"/>
    </location>
</feature>
<organism evidence="6 7">
    <name type="scientific">Clostridium butyricum E4 str. BoNT E BL5262</name>
    <dbReference type="NCBI Taxonomy" id="632245"/>
    <lineage>
        <taxon>Bacteria</taxon>
        <taxon>Bacillati</taxon>
        <taxon>Bacillota</taxon>
        <taxon>Clostridia</taxon>
        <taxon>Eubacteriales</taxon>
        <taxon>Clostridiaceae</taxon>
        <taxon>Clostridium</taxon>
    </lineage>
</organism>
<evidence type="ECO:0000256" key="1">
    <source>
        <dbReference type="ARBA" id="ARBA00022612"/>
    </source>
</evidence>
<feature type="coiled-coil region" evidence="3">
    <location>
        <begin position="247"/>
        <end position="276"/>
    </location>
</feature>
<dbReference type="HOGENOM" id="CLU_052808_0_0_9"/>
<dbReference type="GO" id="GO:0016987">
    <property type="term" value="F:sigma factor activity"/>
    <property type="evidence" value="ECO:0007669"/>
    <property type="project" value="InterPro"/>
</dbReference>
<dbReference type="Gene3D" id="1.10.10.1400">
    <property type="entry name" value="Terminase, small subunit, N-terminal DNA-binding domain, HTH motif"/>
    <property type="match status" value="1"/>
</dbReference>
<dbReference type="EMBL" id="ACOM01000005">
    <property type="protein sequence ID" value="EEP53260.1"/>
    <property type="molecule type" value="Genomic_DNA"/>
</dbReference>
<dbReference type="Gene3D" id="1.10.10.60">
    <property type="entry name" value="Homeodomain-like"/>
    <property type="match status" value="1"/>
</dbReference>
<evidence type="ECO:0000259" key="5">
    <source>
        <dbReference type="Pfam" id="PF08281"/>
    </source>
</evidence>
<evidence type="ECO:0000313" key="6">
    <source>
        <dbReference type="EMBL" id="EEP53260.1"/>
    </source>
</evidence>
<dbReference type="AlphaFoldDB" id="C4IFD6"/>
<gene>
    <name evidence="6" type="ORF">CLP_1640</name>
</gene>
<keyword evidence="7" id="KW-1185">Reference proteome</keyword>
<dbReference type="eggNOG" id="COG3728">
    <property type="taxonomic scope" value="Bacteria"/>
</dbReference>
<dbReference type="GO" id="GO:0003677">
    <property type="term" value="F:DNA binding"/>
    <property type="evidence" value="ECO:0007669"/>
    <property type="project" value="InterPro"/>
</dbReference>
<dbReference type="GO" id="GO:0051276">
    <property type="term" value="P:chromosome organization"/>
    <property type="evidence" value="ECO:0007669"/>
    <property type="project" value="InterPro"/>
</dbReference>
<dbReference type="InterPro" id="IPR013249">
    <property type="entry name" value="RNA_pol_sigma70_r4_t2"/>
</dbReference>
<keyword evidence="1" id="KW-1188">Viral release from host cell</keyword>
<evidence type="ECO:0000256" key="2">
    <source>
        <dbReference type="ARBA" id="ARBA00023219"/>
    </source>
</evidence>
<feature type="compositionally biased region" description="Acidic residues" evidence="4">
    <location>
        <begin position="285"/>
        <end position="300"/>
    </location>
</feature>
<sequence>MDKQNYELAEEDYINGMKYKEIAEKYNVSINTVKSWKTRYKWCKDKKGMHTKSKKVCTQSKKSVGVKKPIADEVKEVLESTELNEKHRLFAVIYSKRFNATKAYQQVYHCTYESAMVNGCLLLRNTKVKALVDELTAIEFNKEALKRGVLQKYIDIALSDIGDYLSFGKKQIGKWTKDKDGIDIPVIDPETGEQKLIEYSYVDLKESISVDTSLITEISEGKDGIRIKLVDKTKALDFLSKHLNLLSDEEKTKLDIENKKLQALKLQVDIEKTRAEINKMTGSDQEIEDTDELESEIYGD</sequence>
<accession>C4IFD6</accession>
<comment type="caution">
    <text evidence="6">The sequence shown here is derived from an EMBL/GenBank/DDBJ whole genome shotgun (WGS) entry which is preliminary data.</text>
</comment>
<evidence type="ECO:0000256" key="4">
    <source>
        <dbReference type="SAM" id="MobiDB-lite"/>
    </source>
</evidence>
<name>C4IFD6_CLOBU</name>
<dbReference type="PANTHER" id="PTHR41328:SF3">
    <property type="entry name" value="PBSX PHAGE TERMINASE SMALL SUBUNIT"/>
    <property type="match status" value="1"/>
</dbReference>
<keyword evidence="2" id="KW-0231">Viral genome packaging</keyword>
<dbReference type="PANTHER" id="PTHR41328">
    <property type="entry name" value="TERMINASE SMALL SUBUNIT-RELATED"/>
    <property type="match status" value="1"/>
</dbReference>
<reference evidence="6 7" key="1">
    <citation type="submission" date="2009-08" db="EMBL/GenBank/DDBJ databases">
        <authorList>
            <person name="Shrivastava S."/>
            <person name="Brinkac L.B."/>
            <person name="Brown J.L."/>
            <person name="Bruce D.B."/>
            <person name="Detter C."/>
            <person name="Green L.D."/>
            <person name="Munk C.A."/>
            <person name="Rogers Y.C."/>
            <person name="Tapia R."/>
            <person name="Sims D.R."/>
            <person name="Smith L.A."/>
            <person name="Smith T.J."/>
            <person name="Sutton G."/>
            <person name="Brettin T."/>
        </authorList>
    </citation>
    <scope>NUCLEOTIDE SEQUENCE [LARGE SCALE GENOMIC DNA]</scope>
    <source>
        <strain evidence="7">E4 str. BoNT E BL5262</strain>
    </source>
</reference>
<proteinExistence type="predicted"/>
<dbReference type="InterPro" id="IPR052404">
    <property type="entry name" value="SPP1-like_terminase"/>
</dbReference>
<keyword evidence="3" id="KW-0175">Coiled coil</keyword>
<dbReference type="RefSeq" id="WP_003414448.1">
    <property type="nucleotide sequence ID" value="NZ_ACOM01000005.1"/>
</dbReference>